<sequence>MKIPTNDDIKNIMLQNLSKNANALNLSDMKSNEYGSFLENLAQNEKGNSTVYKELEKEVAKDAKMFKQFDFMRLMNRLQFGNLNDKERAEIFAKMTKIASEI</sequence>
<dbReference type="RefSeq" id="WP_169937516.1">
    <property type="nucleotide sequence ID" value="NZ_JADBHR010000002.1"/>
</dbReference>
<dbReference type="EMBL" id="LIWG01000001">
    <property type="protein sequence ID" value="MBE3607268.1"/>
    <property type="molecule type" value="Genomic_DNA"/>
</dbReference>
<evidence type="ECO:0000313" key="4">
    <source>
        <dbReference type="Proteomes" id="UP001318760"/>
    </source>
</evidence>
<dbReference type="AlphaFoldDB" id="A0AAW3ZST7"/>
<name>A0AAW3ZST7_9BACT</name>
<evidence type="ECO:0000313" key="1">
    <source>
        <dbReference type="EMBL" id="MBE2985809.1"/>
    </source>
</evidence>
<comment type="caution">
    <text evidence="2">The sequence shown here is derived from an EMBL/GenBank/DDBJ whole genome shotgun (WGS) entry which is preliminary data.</text>
</comment>
<keyword evidence="3" id="KW-1185">Reference proteome</keyword>
<evidence type="ECO:0000313" key="2">
    <source>
        <dbReference type="EMBL" id="MBE3607268.1"/>
    </source>
</evidence>
<proteinExistence type="predicted"/>
<evidence type="ECO:0008006" key="5">
    <source>
        <dbReference type="Google" id="ProtNLM"/>
    </source>
</evidence>
<dbReference type="EMBL" id="JADBHS010000002">
    <property type="protein sequence ID" value="MBE2985809.1"/>
    <property type="molecule type" value="Genomic_DNA"/>
</dbReference>
<gene>
    <name evidence="1" type="ORF">CCAL12919_01485</name>
    <name evidence="2" type="ORF">CCAL9337_00765</name>
</gene>
<accession>A0AAW3ZST7</accession>
<protein>
    <recommendedName>
        <fullName evidence="5">Invasion antigen I</fullName>
    </recommendedName>
</protein>
<organism evidence="2 3">
    <name type="scientific">Campylobacter californiensis</name>
    <dbReference type="NCBI Taxonomy" id="1032243"/>
    <lineage>
        <taxon>Bacteria</taxon>
        <taxon>Pseudomonadati</taxon>
        <taxon>Campylobacterota</taxon>
        <taxon>Epsilonproteobacteria</taxon>
        <taxon>Campylobacterales</taxon>
        <taxon>Campylobacteraceae</taxon>
        <taxon>Campylobacter</taxon>
    </lineage>
</organism>
<dbReference type="Proteomes" id="UP000650616">
    <property type="component" value="Unassembled WGS sequence"/>
</dbReference>
<reference evidence="1 4" key="2">
    <citation type="submission" date="2020-10" db="EMBL/GenBank/DDBJ databases">
        <title>Campylobacter californiensis sp. nov. isolated from cattle and feral swine in California.</title>
        <authorList>
            <person name="Miller W.G."/>
        </authorList>
    </citation>
    <scope>NUCLEOTIDE SEQUENCE [LARGE SCALE GENOMIC DNA]</scope>
    <source>
        <strain evidence="1 4">RM12919</strain>
    </source>
</reference>
<evidence type="ECO:0000313" key="3">
    <source>
        <dbReference type="Proteomes" id="UP000650616"/>
    </source>
</evidence>
<reference evidence="2 3" key="1">
    <citation type="submission" date="2015-08" db="EMBL/GenBank/DDBJ databases">
        <title>Comparative genomics of the Campylobacter concisus group.</title>
        <authorList>
            <person name="Yee E."/>
            <person name="Chapman M.H."/>
            <person name="Huynh S."/>
            <person name="Bono J.L."/>
            <person name="On S.L."/>
            <person name="St Leger J."/>
            <person name="Foster G."/>
            <person name="Parker C.T."/>
            <person name="Miller W.G."/>
        </authorList>
    </citation>
    <scope>NUCLEOTIDE SEQUENCE [LARGE SCALE GENOMIC DNA]</scope>
    <source>
        <strain evidence="2 3">RM9337</strain>
    </source>
</reference>
<dbReference type="Proteomes" id="UP001318760">
    <property type="component" value="Unassembled WGS sequence"/>
</dbReference>